<evidence type="ECO:0000256" key="12">
    <source>
        <dbReference type="ARBA" id="ARBA00023315"/>
    </source>
</evidence>
<evidence type="ECO:0000256" key="11">
    <source>
        <dbReference type="ARBA" id="ARBA00023264"/>
    </source>
</evidence>
<dbReference type="Proteomes" id="UP000030640">
    <property type="component" value="Unassembled WGS sequence"/>
</dbReference>
<feature type="compositionally biased region" description="Low complexity" evidence="13">
    <location>
        <begin position="132"/>
        <end position="143"/>
    </location>
</feature>
<dbReference type="GO" id="GO:0008374">
    <property type="term" value="F:O-acyltransferase activity"/>
    <property type="evidence" value="ECO:0007669"/>
    <property type="project" value="InterPro"/>
</dbReference>
<protein>
    <submittedName>
        <fullName evidence="16">Acetyltransferase</fullName>
    </submittedName>
</protein>
<comment type="pathway">
    <text evidence="2">Lipid metabolism.</text>
</comment>
<dbReference type="InterPro" id="IPR045252">
    <property type="entry name" value="LPCAT1-like"/>
</dbReference>
<evidence type="ECO:0000256" key="10">
    <source>
        <dbReference type="ARBA" id="ARBA00023209"/>
    </source>
</evidence>
<evidence type="ECO:0000256" key="6">
    <source>
        <dbReference type="ARBA" id="ARBA00022692"/>
    </source>
</evidence>
<comment type="similarity">
    <text evidence="3">Belongs to the 1-acyl-sn-glycerol-3-phosphate acyltransferase family.</text>
</comment>
<dbReference type="GO" id="GO:0016020">
    <property type="term" value="C:membrane"/>
    <property type="evidence" value="ECO:0007669"/>
    <property type="project" value="UniProtKB-SubCell"/>
</dbReference>
<sequence length="568" mass="65850">MRLRTCVREDIPHFGYTLHPTARSQKGPIAVVEENEAVIQKFVKVNPVKDNPVKDNPVKEDPAEVNSSKVNPSKVNPSKVNPSKVNPSKVNPAKVKREKVDPAKVHASSERTTTVEDIDIEVGRQHGEKGNNHNNQGGNNNENGKGEKKMIKKLAYHIVAYIFFALHLKLFILKVFYPKWTWDMYHIYFCLATCYVSLLTIYATAVFCNLKTFDLKNYPVEEIQSCKNYANKKNLHPYVSMERLDLINMSFIKLLYGAMFMAPWKIISYFIIATANILCCFLCSLFMGESKQHQESVILRIYVKFLQFICRVALWLFGVNELESHYLCDMDWPKNIVANHVSVLDTFYFISECACSFVAKKSLRKDVFVGLSVTALRCVFVYREKSEDRKIALESIKERQRMVEEKKNNFPSFVIFSEGTTSNGMQLIEQKKGAFSSLLPVTPVLLVYDYDFFNPAYDILPFTWWLILIASNYQSMSLKTYWLPKVYPPDKKKFPNMTEEERINVFHDEVSRIMFQNMKKYNPKAPQDIDDYNDWPGSLRIKLEFFQASLGNIATKYLMKEKCRSEEK</sequence>
<dbReference type="VEuPathDB" id="PlasmoDB:C922_01577"/>
<feature type="compositionally biased region" description="Basic and acidic residues" evidence="13">
    <location>
        <begin position="51"/>
        <end position="62"/>
    </location>
</feature>
<evidence type="ECO:0000256" key="5">
    <source>
        <dbReference type="ARBA" id="ARBA00022679"/>
    </source>
</evidence>
<keyword evidence="6 14" id="KW-0812">Transmembrane</keyword>
<evidence type="ECO:0000256" key="1">
    <source>
        <dbReference type="ARBA" id="ARBA00004370"/>
    </source>
</evidence>
<dbReference type="PANTHER" id="PTHR23063:SF52">
    <property type="entry name" value="LYSOPHOSPHATIDYLCHOLINE ACYLTRANSFERASE"/>
    <property type="match status" value="1"/>
</dbReference>
<proteinExistence type="inferred from homology"/>
<feature type="transmembrane region" description="Helical" evidence="14">
    <location>
        <begin position="185"/>
        <end position="208"/>
    </location>
</feature>
<dbReference type="PANTHER" id="PTHR23063">
    <property type="entry name" value="PHOSPHOLIPID ACYLTRANSFERASE"/>
    <property type="match status" value="1"/>
</dbReference>
<dbReference type="SUPFAM" id="SSF69593">
    <property type="entry name" value="Glycerol-3-phosphate (1)-acyltransferase"/>
    <property type="match status" value="1"/>
</dbReference>
<dbReference type="GeneID" id="20036851"/>
<keyword evidence="9 14" id="KW-0472">Membrane</keyword>
<keyword evidence="17" id="KW-1185">Reference proteome</keyword>
<keyword evidence="11" id="KW-1208">Phospholipid metabolism</keyword>
<name>W7A8D2_9APIC</name>
<evidence type="ECO:0000256" key="8">
    <source>
        <dbReference type="ARBA" id="ARBA00023098"/>
    </source>
</evidence>
<feature type="compositionally biased region" description="Basic and acidic residues" evidence="13">
    <location>
        <begin position="98"/>
        <end position="108"/>
    </location>
</feature>
<feature type="region of interest" description="Disordered" evidence="13">
    <location>
        <begin position="48"/>
        <end position="108"/>
    </location>
</feature>
<evidence type="ECO:0000256" key="3">
    <source>
        <dbReference type="ARBA" id="ARBA00008655"/>
    </source>
</evidence>
<feature type="domain" description="Phospholipid/glycerol acyltransferase" evidence="15">
    <location>
        <begin position="336"/>
        <end position="449"/>
    </location>
</feature>
<dbReference type="CDD" id="cd07991">
    <property type="entry name" value="LPLAT_LPCAT1-like"/>
    <property type="match status" value="1"/>
</dbReference>
<dbReference type="AlphaFoldDB" id="W7A8D2"/>
<dbReference type="Pfam" id="PF01553">
    <property type="entry name" value="Acyltransferase"/>
    <property type="match status" value="1"/>
</dbReference>
<feature type="transmembrane region" description="Helical" evidence="14">
    <location>
        <begin position="266"/>
        <end position="287"/>
    </location>
</feature>
<evidence type="ECO:0000256" key="14">
    <source>
        <dbReference type="SAM" id="Phobius"/>
    </source>
</evidence>
<keyword evidence="4" id="KW-0444">Lipid biosynthesis</keyword>
<evidence type="ECO:0000256" key="13">
    <source>
        <dbReference type="SAM" id="MobiDB-lite"/>
    </source>
</evidence>
<gene>
    <name evidence="16" type="ORF">C922_01577</name>
</gene>
<keyword evidence="7 14" id="KW-1133">Transmembrane helix</keyword>
<evidence type="ECO:0000256" key="2">
    <source>
        <dbReference type="ARBA" id="ARBA00005189"/>
    </source>
</evidence>
<dbReference type="EMBL" id="KI965464">
    <property type="protein sequence ID" value="EUD67965.1"/>
    <property type="molecule type" value="Genomic_DNA"/>
</dbReference>
<evidence type="ECO:0000313" key="17">
    <source>
        <dbReference type="Proteomes" id="UP000030640"/>
    </source>
</evidence>
<reference evidence="16 17" key="1">
    <citation type="submission" date="2013-02" db="EMBL/GenBank/DDBJ databases">
        <title>The Genome Sequence of Plasmodium inui San Antonio 1.</title>
        <authorList>
            <consortium name="The Broad Institute Genome Sequencing Platform"/>
            <consortium name="The Broad Institute Genome Sequencing Center for Infectious Disease"/>
            <person name="Neafsey D."/>
            <person name="Cheeseman I."/>
            <person name="Volkman S."/>
            <person name="Adams J."/>
            <person name="Walker B."/>
            <person name="Young S.K."/>
            <person name="Zeng Q."/>
            <person name="Gargeya S."/>
            <person name="Fitzgerald M."/>
            <person name="Haas B."/>
            <person name="Abouelleil A."/>
            <person name="Alvarado L."/>
            <person name="Arachchi H.M."/>
            <person name="Berlin A.M."/>
            <person name="Chapman S.B."/>
            <person name="Dewar J."/>
            <person name="Goldberg J."/>
            <person name="Griggs A."/>
            <person name="Gujja S."/>
            <person name="Hansen M."/>
            <person name="Howarth C."/>
            <person name="Imamovic A."/>
            <person name="Larimer J."/>
            <person name="McCowan C."/>
            <person name="Murphy C."/>
            <person name="Neiman D."/>
            <person name="Pearson M."/>
            <person name="Priest M."/>
            <person name="Roberts A."/>
            <person name="Saif S."/>
            <person name="Shea T."/>
            <person name="Sisk P."/>
            <person name="Sykes S."/>
            <person name="Wortman J."/>
            <person name="Nusbaum C."/>
            <person name="Birren B."/>
        </authorList>
    </citation>
    <scope>NUCLEOTIDE SEQUENCE [LARGE SCALE GENOMIC DNA]</scope>
    <source>
        <strain evidence="16 17">San Antonio 1</strain>
    </source>
</reference>
<dbReference type="GO" id="GO:0008654">
    <property type="term" value="P:phospholipid biosynthetic process"/>
    <property type="evidence" value="ECO:0007669"/>
    <property type="project" value="UniProtKB-KW"/>
</dbReference>
<feature type="transmembrane region" description="Helical" evidence="14">
    <location>
        <begin position="154"/>
        <end position="173"/>
    </location>
</feature>
<dbReference type="InterPro" id="IPR002123">
    <property type="entry name" value="Plipid/glycerol_acylTrfase"/>
</dbReference>
<dbReference type="OrthoDB" id="272512at2759"/>
<organism evidence="16 17">
    <name type="scientific">Plasmodium inui San Antonio 1</name>
    <dbReference type="NCBI Taxonomy" id="1237626"/>
    <lineage>
        <taxon>Eukaryota</taxon>
        <taxon>Sar</taxon>
        <taxon>Alveolata</taxon>
        <taxon>Apicomplexa</taxon>
        <taxon>Aconoidasida</taxon>
        <taxon>Haemosporida</taxon>
        <taxon>Plasmodiidae</taxon>
        <taxon>Plasmodium</taxon>
        <taxon>Plasmodium (Plasmodium)</taxon>
    </lineage>
</organism>
<evidence type="ECO:0000256" key="7">
    <source>
        <dbReference type="ARBA" id="ARBA00022989"/>
    </source>
</evidence>
<feature type="region of interest" description="Disordered" evidence="13">
    <location>
        <begin position="125"/>
        <end position="145"/>
    </location>
</feature>
<evidence type="ECO:0000256" key="4">
    <source>
        <dbReference type="ARBA" id="ARBA00022516"/>
    </source>
</evidence>
<keyword evidence="8" id="KW-0443">Lipid metabolism</keyword>
<evidence type="ECO:0000256" key="9">
    <source>
        <dbReference type="ARBA" id="ARBA00023136"/>
    </source>
</evidence>
<keyword evidence="5 16" id="KW-0808">Transferase</keyword>
<keyword evidence="10" id="KW-0594">Phospholipid biosynthesis</keyword>
<dbReference type="SMART" id="SM00563">
    <property type="entry name" value="PlsC"/>
    <property type="match status" value="1"/>
</dbReference>
<comment type="subcellular location">
    <subcellularLocation>
        <location evidence="1">Membrane</location>
    </subcellularLocation>
</comment>
<keyword evidence="12" id="KW-0012">Acyltransferase</keyword>
<feature type="compositionally biased region" description="Polar residues" evidence="13">
    <location>
        <begin position="65"/>
        <end position="89"/>
    </location>
</feature>
<evidence type="ECO:0000259" key="15">
    <source>
        <dbReference type="SMART" id="SM00563"/>
    </source>
</evidence>
<accession>W7A8D2</accession>
<evidence type="ECO:0000313" key="16">
    <source>
        <dbReference type="EMBL" id="EUD67965.1"/>
    </source>
</evidence>
<dbReference type="RefSeq" id="XP_008815402.1">
    <property type="nucleotide sequence ID" value="XM_008817180.1"/>
</dbReference>